<sequence>MILSHQCFDTLLNLILTAELKPGEKLKVLPLSKKLRVGPTPVREALSRLAETGLVEATDNKGFRVSAISESDMLDLYATYIDLETLAITKAIERGDKNWEATIVAALYRLKEAEEGVLIDESNYLEWTELNRVFHEALVSGCGSKTLMEIRAFLFKKFERYWNVAFGGKVSKFQVNHTEHSGLADACLKRDKARAASMIRQHVETGLKRIMAELKEKKMI</sequence>
<evidence type="ECO:0000256" key="2">
    <source>
        <dbReference type="ARBA" id="ARBA00023125"/>
    </source>
</evidence>
<dbReference type="GO" id="GO:0003677">
    <property type="term" value="F:DNA binding"/>
    <property type="evidence" value="ECO:0007669"/>
    <property type="project" value="UniProtKB-KW"/>
</dbReference>
<dbReference type="PROSITE" id="PS50949">
    <property type="entry name" value="HTH_GNTR"/>
    <property type="match status" value="1"/>
</dbReference>
<dbReference type="Gene3D" id="1.10.10.10">
    <property type="entry name" value="Winged helix-like DNA-binding domain superfamily/Winged helix DNA-binding domain"/>
    <property type="match status" value="1"/>
</dbReference>
<dbReference type="SUPFAM" id="SSF48008">
    <property type="entry name" value="GntR ligand-binding domain-like"/>
    <property type="match status" value="1"/>
</dbReference>
<evidence type="ECO:0000259" key="4">
    <source>
        <dbReference type="PROSITE" id="PS50949"/>
    </source>
</evidence>
<dbReference type="PANTHER" id="PTHR43537">
    <property type="entry name" value="TRANSCRIPTIONAL REGULATOR, GNTR FAMILY"/>
    <property type="match status" value="1"/>
</dbReference>
<name>A0A0H5DS49_9BACT</name>
<dbReference type="EMBL" id="CWGJ01000028">
    <property type="protein sequence ID" value="CRX39551.1"/>
    <property type="molecule type" value="Genomic_DNA"/>
</dbReference>
<dbReference type="SMART" id="SM00345">
    <property type="entry name" value="HTH_GNTR"/>
    <property type="match status" value="1"/>
</dbReference>
<dbReference type="InterPro" id="IPR036390">
    <property type="entry name" value="WH_DNA-bd_sf"/>
</dbReference>
<dbReference type="InterPro" id="IPR011711">
    <property type="entry name" value="GntR_C"/>
</dbReference>
<dbReference type="Pfam" id="PF07729">
    <property type="entry name" value="FCD"/>
    <property type="match status" value="1"/>
</dbReference>
<dbReference type="GO" id="GO:0003700">
    <property type="term" value="F:DNA-binding transcription factor activity"/>
    <property type="evidence" value="ECO:0007669"/>
    <property type="project" value="InterPro"/>
</dbReference>
<keyword evidence="6" id="KW-1185">Reference proteome</keyword>
<evidence type="ECO:0000313" key="5">
    <source>
        <dbReference type="EMBL" id="CRX39551.1"/>
    </source>
</evidence>
<feature type="domain" description="HTH gntR-type" evidence="4">
    <location>
        <begin position="1"/>
        <end position="68"/>
    </location>
</feature>
<dbReference type="Gene3D" id="1.20.120.530">
    <property type="entry name" value="GntR ligand-binding domain-like"/>
    <property type="match status" value="1"/>
</dbReference>
<proteinExistence type="predicted"/>
<dbReference type="InterPro" id="IPR000524">
    <property type="entry name" value="Tscrpt_reg_HTH_GntR"/>
</dbReference>
<dbReference type="CDD" id="cd07377">
    <property type="entry name" value="WHTH_GntR"/>
    <property type="match status" value="1"/>
</dbReference>
<dbReference type="OrthoDB" id="114741at2"/>
<keyword evidence="2" id="KW-0238">DNA-binding</keyword>
<dbReference type="Pfam" id="PF00392">
    <property type="entry name" value="GntR"/>
    <property type="match status" value="1"/>
</dbReference>
<dbReference type="InterPro" id="IPR036388">
    <property type="entry name" value="WH-like_DNA-bd_sf"/>
</dbReference>
<evidence type="ECO:0000313" key="6">
    <source>
        <dbReference type="Proteomes" id="UP000220251"/>
    </source>
</evidence>
<organism evidence="5 6">
    <name type="scientific">Estrella lausannensis</name>
    <dbReference type="NCBI Taxonomy" id="483423"/>
    <lineage>
        <taxon>Bacteria</taxon>
        <taxon>Pseudomonadati</taxon>
        <taxon>Chlamydiota</taxon>
        <taxon>Chlamydiia</taxon>
        <taxon>Parachlamydiales</taxon>
        <taxon>Candidatus Criblamydiaceae</taxon>
        <taxon>Estrella</taxon>
    </lineage>
</organism>
<dbReference type="SMART" id="SM00895">
    <property type="entry name" value="FCD"/>
    <property type="match status" value="1"/>
</dbReference>
<accession>A0A0H5DS49</accession>
<dbReference type="Proteomes" id="UP000220251">
    <property type="component" value="Unassembled WGS sequence"/>
</dbReference>
<dbReference type="AlphaFoldDB" id="A0A0H5DS49"/>
<dbReference type="SUPFAM" id="SSF46785">
    <property type="entry name" value="Winged helix' DNA-binding domain"/>
    <property type="match status" value="1"/>
</dbReference>
<gene>
    <name evidence="5" type="ORF">ELAC_2231</name>
</gene>
<reference evidence="6" key="1">
    <citation type="submission" date="2015-06" db="EMBL/GenBank/DDBJ databases">
        <authorList>
            <person name="Bertelli C."/>
        </authorList>
    </citation>
    <scope>NUCLEOTIDE SEQUENCE [LARGE SCALE GENOMIC DNA]</scope>
    <source>
        <strain evidence="6">CRIB-30</strain>
    </source>
</reference>
<dbReference type="PANTHER" id="PTHR43537:SF20">
    <property type="entry name" value="HTH-TYPE TRANSCRIPTIONAL REPRESSOR GLAR"/>
    <property type="match status" value="1"/>
</dbReference>
<dbReference type="InterPro" id="IPR008920">
    <property type="entry name" value="TF_FadR/GntR_C"/>
</dbReference>
<dbReference type="RefSeq" id="WP_098039410.1">
    <property type="nucleotide sequence ID" value="NZ_CWGJ01000028.1"/>
</dbReference>
<evidence type="ECO:0000256" key="3">
    <source>
        <dbReference type="ARBA" id="ARBA00023163"/>
    </source>
</evidence>
<keyword evidence="3" id="KW-0804">Transcription</keyword>
<protein>
    <submittedName>
        <fullName evidence="5">Transcriptional regulator, gntR family</fullName>
    </submittedName>
</protein>
<evidence type="ECO:0000256" key="1">
    <source>
        <dbReference type="ARBA" id="ARBA00023015"/>
    </source>
</evidence>
<keyword evidence="1" id="KW-0805">Transcription regulation</keyword>